<feature type="region of interest" description="Disordered" evidence="4">
    <location>
        <begin position="358"/>
        <end position="399"/>
    </location>
</feature>
<feature type="region of interest" description="VHIID" evidence="3">
    <location>
        <begin position="434"/>
        <end position="499"/>
    </location>
</feature>
<dbReference type="EMBL" id="JACTNZ010000013">
    <property type="protein sequence ID" value="KAG5515258.1"/>
    <property type="molecule type" value="Genomic_DNA"/>
</dbReference>
<keyword evidence="6" id="KW-1185">Reference proteome</keyword>
<accession>A0AAV6HMP4</accession>
<dbReference type="InterPro" id="IPR036397">
    <property type="entry name" value="RNaseH_sf"/>
</dbReference>
<proteinExistence type="inferred from homology"/>
<feature type="region of interest" description="SAW" evidence="3">
    <location>
        <begin position="653"/>
        <end position="731"/>
    </location>
</feature>
<organism evidence="5 6">
    <name type="scientific">Rhododendron griersonianum</name>
    <dbReference type="NCBI Taxonomy" id="479676"/>
    <lineage>
        <taxon>Eukaryota</taxon>
        <taxon>Viridiplantae</taxon>
        <taxon>Streptophyta</taxon>
        <taxon>Embryophyta</taxon>
        <taxon>Tracheophyta</taxon>
        <taxon>Spermatophyta</taxon>
        <taxon>Magnoliopsida</taxon>
        <taxon>eudicotyledons</taxon>
        <taxon>Gunneridae</taxon>
        <taxon>Pentapetalae</taxon>
        <taxon>asterids</taxon>
        <taxon>Ericales</taxon>
        <taxon>Ericaceae</taxon>
        <taxon>Ericoideae</taxon>
        <taxon>Rhodoreae</taxon>
        <taxon>Rhododendron</taxon>
    </lineage>
</organism>
<dbReference type="PANTHER" id="PTHR31636">
    <property type="entry name" value="OSJNBA0084A10.13 PROTEIN-RELATED"/>
    <property type="match status" value="1"/>
</dbReference>
<evidence type="ECO:0000256" key="1">
    <source>
        <dbReference type="ARBA" id="ARBA00023015"/>
    </source>
</evidence>
<sequence>MSFEYSSGDLDSDKINVELQKTGIEEDKVEDPNEAYKVAPNEEDKVEFPSGQCEPLEDCLPGDGFEALAASTDEQHWTLSFNGAAGSGSGGAGIVLQTEEGDKVHLAYKLNFPCSNNEAEYEALILGLIAAKERGDSLALQAAEKSLYDVLHNPPCVRENAESPDDDFTSTSSSLSFDSSACVDNLVDSNSIGYQYTLGYCRVDCNSDYVIQSDTITFGSSSVFHGTVDSLVSSFQVLDPSKVDQASSRFTIIFPSEEHKNYILERNEKTPWVLAEAEKNLGEHLMCRSRGTKNHYNEDCDYLEVGRSYKQLASYDKDSDEQSGMYEVLLCPAMNPHLHKEESSASIVYEASRNGLGGKLQKNVQSKGPSGGKARGKKQGNRREVIRQHSSPNGNGTERMGADALEARLAGTGRALDASLLSKRLTAAESLAAYVAYIKASPFRKMLNFFANKMIWKLTEKATRLHIIDFGIIHGFQWPGLFQHLSMRPGGPPSVRLTGIDFPLLGFRPAERIEETGRRLAYYCERFNVPFEFNGVAKKWETIRLDDLKIQRDEVLVVNCLNRLRYISDEAVDGDSPRDTVLKLIKRINPVLLVQGIVNGSYNAPFLVTRFQELLFQTYSGFDMFDAMLPCGDQGRMLYERDVIGRGAISVVSCEGTERIIRPETYRQWSIRNTRAGLKQLPLDYEIVMDGRGREMSFEYSSGDLDSDKIDVELQKTGLEEDKVENPSEADKVAPYEEDKVEVSKVGMEFFFP</sequence>
<name>A0AAV6HMP4_9ERIC</name>
<keyword evidence="1" id="KW-0805">Transcription regulation</keyword>
<evidence type="ECO:0000256" key="2">
    <source>
        <dbReference type="ARBA" id="ARBA00023163"/>
    </source>
</evidence>
<dbReference type="PROSITE" id="PS50985">
    <property type="entry name" value="GRAS"/>
    <property type="match status" value="1"/>
</dbReference>
<dbReference type="GO" id="GO:0003676">
    <property type="term" value="F:nucleic acid binding"/>
    <property type="evidence" value="ECO:0007669"/>
    <property type="project" value="InterPro"/>
</dbReference>
<feature type="short sequence motif" description="VHIID" evidence="3">
    <location>
        <begin position="465"/>
        <end position="469"/>
    </location>
</feature>
<dbReference type="AlphaFoldDB" id="A0AAV6HMP4"/>
<keyword evidence="2" id="KW-0804">Transcription</keyword>
<evidence type="ECO:0000313" key="5">
    <source>
        <dbReference type="EMBL" id="KAG5515258.1"/>
    </source>
</evidence>
<feature type="region of interest" description="Leucine repeat II (LRII)" evidence="3">
    <location>
        <begin position="515"/>
        <end position="547"/>
    </location>
</feature>
<dbReference type="Gene3D" id="3.30.420.10">
    <property type="entry name" value="Ribonuclease H-like superfamily/Ribonuclease H"/>
    <property type="match status" value="1"/>
</dbReference>
<evidence type="ECO:0000256" key="4">
    <source>
        <dbReference type="SAM" id="MobiDB-lite"/>
    </source>
</evidence>
<evidence type="ECO:0000313" key="6">
    <source>
        <dbReference type="Proteomes" id="UP000823749"/>
    </source>
</evidence>
<evidence type="ECO:0000256" key="3">
    <source>
        <dbReference type="PROSITE-ProRule" id="PRU01191"/>
    </source>
</evidence>
<comment type="caution">
    <text evidence="5">The sequence shown here is derived from an EMBL/GenBank/DDBJ whole genome shotgun (WGS) entry which is preliminary data.</text>
</comment>
<protein>
    <submittedName>
        <fullName evidence="5">Uncharacterized protein</fullName>
    </submittedName>
</protein>
<dbReference type="InterPro" id="IPR005202">
    <property type="entry name" value="TF_GRAS"/>
</dbReference>
<comment type="caution">
    <text evidence="3">Lacks conserved residue(s) required for the propagation of feature annotation.</text>
</comment>
<dbReference type="Pfam" id="PF03514">
    <property type="entry name" value="GRAS"/>
    <property type="match status" value="1"/>
</dbReference>
<comment type="similarity">
    <text evidence="3">Belongs to the GRAS family.</text>
</comment>
<reference evidence="5 6" key="1">
    <citation type="submission" date="2020-08" db="EMBL/GenBank/DDBJ databases">
        <title>Plant Genome Project.</title>
        <authorList>
            <person name="Zhang R.-G."/>
        </authorList>
    </citation>
    <scope>NUCLEOTIDE SEQUENCE [LARGE SCALE GENOMIC DNA]</scope>
    <source>
        <strain evidence="5">WSP0</strain>
        <tissue evidence="5">Leaf</tissue>
    </source>
</reference>
<dbReference type="InterPro" id="IPR012337">
    <property type="entry name" value="RNaseH-like_sf"/>
</dbReference>
<gene>
    <name evidence="5" type="ORF">RHGRI_036332</name>
</gene>
<dbReference type="SUPFAM" id="SSF53098">
    <property type="entry name" value="Ribonuclease H-like"/>
    <property type="match status" value="1"/>
</dbReference>
<dbReference type="Proteomes" id="UP000823749">
    <property type="component" value="Chromosome 13"/>
</dbReference>